<dbReference type="OrthoDB" id="8400863at2"/>
<sequence length="478" mass="52521">MKERFLIALVLIATAIYLVVVAADRISLPNEIRANRQAGEASHFKTFQDAAGREGHVTTPLLDKFAYAGDANFCIKLREMTKSNPDAAGELLEECDKLTTGTAQEVIQKRIGLATVVGDQDEEHTYFLSGDAGDRDKRIVLAISALRASLDAASPSNPVQAFSALESLWIARDVSDAFTYYQPGYLFGPAMKTEAGEAMLALCPLAGRTDCDSYVPSGMPQALEDLGRWRSDEAMLLRSAELLERAYRAVKTPDKGRALAFAQDFSATLGYANELNSGNGSAHARRGVIPLEEWLAKYESSTDERQLQYIYGKVGAAYGRIASDTEQRADAVKAVKFNTLAFEIAKKLNKNGPSWENMANLGDDTLLLAELDRQEAGFQQALRLHRNAYAITKKANVLESTSYMSMKLARTLQHYAKAELPLVTDAQKIIVLEEAIALAEGVRPLFEQIGTTSYMKITDRILSEANAQLNTLRPLKHP</sequence>
<dbReference type="EMBL" id="PVBT01000009">
    <property type="protein sequence ID" value="PRD49830.1"/>
    <property type="molecule type" value="Genomic_DNA"/>
</dbReference>
<proteinExistence type="predicted"/>
<name>A0A2S9JAK4_9HYPH</name>
<reference evidence="1 2" key="1">
    <citation type="submission" date="2018-02" db="EMBL/GenBank/DDBJ databases">
        <title>The draft genome of Phyllobacterium myrsinacearum DSM5892.</title>
        <authorList>
            <person name="Li L."/>
            <person name="Liu L."/>
            <person name="Zhang X."/>
            <person name="Wang T."/>
        </authorList>
    </citation>
    <scope>NUCLEOTIDE SEQUENCE [LARGE SCALE GENOMIC DNA]</scope>
    <source>
        <strain evidence="1 2">DSM 5892</strain>
    </source>
</reference>
<organism evidence="1 2">
    <name type="scientific">Phyllobacterium myrsinacearum</name>
    <dbReference type="NCBI Taxonomy" id="28101"/>
    <lineage>
        <taxon>Bacteria</taxon>
        <taxon>Pseudomonadati</taxon>
        <taxon>Pseudomonadota</taxon>
        <taxon>Alphaproteobacteria</taxon>
        <taxon>Hyphomicrobiales</taxon>
        <taxon>Phyllobacteriaceae</taxon>
        <taxon>Phyllobacterium</taxon>
    </lineage>
</organism>
<keyword evidence="2" id="KW-1185">Reference proteome</keyword>
<comment type="caution">
    <text evidence="1">The sequence shown here is derived from an EMBL/GenBank/DDBJ whole genome shotgun (WGS) entry which is preliminary data.</text>
</comment>
<dbReference type="RefSeq" id="WP_105737434.1">
    <property type="nucleotide sequence ID" value="NZ_PVBT01000009.1"/>
</dbReference>
<gene>
    <name evidence="1" type="ORF">C5750_23635</name>
</gene>
<evidence type="ECO:0000313" key="1">
    <source>
        <dbReference type="EMBL" id="PRD49830.1"/>
    </source>
</evidence>
<protein>
    <submittedName>
        <fullName evidence="1">Uncharacterized protein</fullName>
    </submittedName>
</protein>
<evidence type="ECO:0000313" key="2">
    <source>
        <dbReference type="Proteomes" id="UP000238563"/>
    </source>
</evidence>
<dbReference type="AlphaFoldDB" id="A0A2S9JAK4"/>
<accession>A0A2S9JAK4</accession>
<dbReference type="Proteomes" id="UP000238563">
    <property type="component" value="Unassembled WGS sequence"/>
</dbReference>